<comment type="caution">
    <text evidence="1">The sequence shown here is derived from an EMBL/GenBank/DDBJ whole genome shotgun (WGS) entry which is preliminary data.</text>
</comment>
<evidence type="ECO:0000313" key="1">
    <source>
        <dbReference type="EMBL" id="RIA83040.1"/>
    </source>
</evidence>
<proteinExistence type="predicted"/>
<reference evidence="1 2" key="1">
    <citation type="submission" date="2018-06" db="EMBL/GenBank/DDBJ databases">
        <title>Comparative genomics reveals the genomic features of Rhizophagus irregularis, R. cerebriforme, R. diaphanum and Gigaspora rosea, and their symbiotic lifestyle signature.</title>
        <authorList>
            <person name="Morin E."/>
            <person name="San Clemente H."/>
            <person name="Chen E.C.H."/>
            <person name="De La Providencia I."/>
            <person name="Hainaut M."/>
            <person name="Kuo A."/>
            <person name="Kohler A."/>
            <person name="Murat C."/>
            <person name="Tang N."/>
            <person name="Roy S."/>
            <person name="Loubradou J."/>
            <person name="Henrissat B."/>
            <person name="Grigoriev I.V."/>
            <person name="Corradi N."/>
            <person name="Roux C."/>
            <person name="Martin F.M."/>
        </authorList>
    </citation>
    <scope>NUCLEOTIDE SEQUENCE [LARGE SCALE GENOMIC DNA]</scope>
    <source>
        <strain evidence="1 2">DAOM 227022</strain>
    </source>
</reference>
<dbReference type="EMBL" id="QKYT01000605">
    <property type="protein sequence ID" value="RIA83040.1"/>
    <property type="molecule type" value="Genomic_DNA"/>
</dbReference>
<dbReference type="AlphaFoldDB" id="A0A397S9P9"/>
<dbReference type="Proteomes" id="UP000265703">
    <property type="component" value="Unassembled WGS sequence"/>
</dbReference>
<evidence type="ECO:0000313" key="2">
    <source>
        <dbReference type="Proteomes" id="UP000265703"/>
    </source>
</evidence>
<name>A0A397S9P9_9GLOM</name>
<protein>
    <submittedName>
        <fullName evidence="1">Uncharacterized protein</fullName>
    </submittedName>
</protein>
<sequence length="59" mass="6881">MSSKYSKRQSINLVSGKRKFENNLVEGNNDDDYPTIEIDFELDTNLSFDHPHHNNVEVE</sequence>
<keyword evidence="2" id="KW-1185">Reference proteome</keyword>
<gene>
    <name evidence="1" type="ORF">C1645_834413</name>
</gene>
<organism evidence="1 2">
    <name type="scientific">Glomus cerebriforme</name>
    <dbReference type="NCBI Taxonomy" id="658196"/>
    <lineage>
        <taxon>Eukaryota</taxon>
        <taxon>Fungi</taxon>
        <taxon>Fungi incertae sedis</taxon>
        <taxon>Mucoromycota</taxon>
        <taxon>Glomeromycotina</taxon>
        <taxon>Glomeromycetes</taxon>
        <taxon>Glomerales</taxon>
        <taxon>Glomeraceae</taxon>
        <taxon>Glomus</taxon>
    </lineage>
</organism>
<accession>A0A397S9P9</accession>